<name>A0A9C6X6P8_FRAOC</name>
<keyword evidence="1" id="KW-1185">Reference proteome</keyword>
<dbReference type="Proteomes" id="UP000504606">
    <property type="component" value="Unplaced"/>
</dbReference>
<reference evidence="2" key="1">
    <citation type="submission" date="2025-08" db="UniProtKB">
        <authorList>
            <consortium name="RefSeq"/>
        </authorList>
    </citation>
    <scope>IDENTIFICATION</scope>
    <source>
        <tissue evidence="2">Whole organism</tissue>
    </source>
</reference>
<sequence length="190" mass="21769">MLFRLVTTALALCPKGIYGKAFNSLVGPYIAYTEQFSLCDPDPNHPIAWKWYLRSTHFNPFKPKELQLVTGNITGLIDIGDDYGGVAILDIRSNNQWKENAFVFSYKKNVCRAIRDNIPGFTSVFFKIKPTGPCIFKRGFYEVNNAPIDWTFPNVPVMPYGHYRFKLMMSKAGQYDTCYVAECRIIPKLE</sequence>
<organism evidence="1 2">
    <name type="scientific">Frankliniella occidentalis</name>
    <name type="common">Western flower thrips</name>
    <name type="synonym">Euthrips occidentalis</name>
    <dbReference type="NCBI Taxonomy" id="133901"/>
    <lineage>
        <taxon>Eukaryota</taxon>
        <taxon>Metazoa</taxon>
        <taxon>Ecdysozoa</taxon>
        <taxon>Arthropoda</taxon>
        <taxon>Hexapoda</taxon>
        <taxon>Insecta</taxon>
        <taxon>Pterygota</taxon>
        <taxon>Neoptera</taxon>
        <taxon>Paraneoptera</taxon>
        <taxon>Thysanoptera</taxon>
        <taxon>Terebrantia</taxon>
        <taxon>Thripoidea</taxon>
        <taxon>Thripidae</taxon>
        <taxon>Frankliniella</taxon>
    </lineage>
</organism>
<evidence type="ECO:0000313" key="1">
    <source>
        <dbReference type="Proteomes" id="UP000504606"/>
    </source>
</evidence>
<proteinExistence type="predicted"/>
<evidence type="ECO:0000313" key="2">
    <source>
        <dbReference type="RefSeq" id="XP_052130157.1"/>
    </source>
</evidence>
<dbReference type="KEGG" id="foc:127751120"/>
<gene>
    <name evidence="2" type="primary">LOC127751120</name>
</gene>
<protein>
    <submittedName>
        <fullName evidence="2">Uncharacterized protein LOC127751120 isoform X1</fullName>
    </submittedName>
</protein>
<dbReference type="AlphaFoldDB" id="A0A9C6X6P8"/>
<accession>A0A9C6X6P8</accession>
<dbReference type="RefSeq" id="XP_052130157.1">
    <property type="nucleotide sequence ID" value="XM_052274197.1"/>
</dbReference>
<dbReference type="GeneID" id="127751120"/>